<organism evidence="1">
    <name type="scientific">Rhizophora mucronata</name>
    <name type="common">Asiatic mangrove</name>
    <dbReference type="NCBI Taxonomy" id="61149"/>
    <lineage>
        <taxon>Eukaryota</taxon>
        <taxon>Viridiplantae</taxon>
        <taxon>Streptophyta</taxon>
        <taxon>Embryophyta</taxon>
        <taxon>Tracheophyta</taxon>
        <taxon>Spermatophyta</taxon>
        <taxon>Magnoliopsida</taxon>
        <taxon>eudicotyledons</taxon>
        <taxon>Gunneridae</taxon>
        <taxon>Pentapetalae</taxon>
        <taxon>rosids</taxon>
        <taxon>fabids</taxon>
        <taxon>Malpighiales</taxon>
        <taxon>Rhizophoraceae</taxon>
        <taxon>Rhizophora</taxon>
    </lineage>
</organism>
<protein>
    <submittedName>
        <fullName evidence="1">Uncharacterized protein</fullName>
    </submittedName>
</protein>
<name>A0A2P2PTX2_RHIMU</name>
<sequence length="90" mass="10193">MHIHITSNVLCLDMPNSLVQLLKPGNNRFAVGLSLESSKAGTSRSSSNEQFKYEFLNQMRLLEGKINLTTCRYLHSVTSFLHFLQLSYGD</sequence>
<evidence type="ECO:0000313" key="1">
    <source>
        <dbReference type="EMBL" id="MBX58180.1"/>
    </source>
</evidence>
<reference evidence="1" key="1">
    <citation type="submission" date="2018-02" db="EMBL/GenBank/DDBJ databases">
        <title>Rhizophora mucronata_Transcriptome.</title>
        <authorList>
            <person name="Meera S.P."/>
            <person name="Sreeshan A."/>
            <person name="Augustine A."/>
        </authorList>
    </citation>
    <scope>NUCLEOTIDE SEQUENCE</scope>
    <source>
        <tissue evidence="1">Leaf</tissue>
    </source>
</reference>
<accession>A0A2P2PTX2</accession>
<proteinExistence type="predicted"/>
<dbReference type="AlphaFoldDB" id="A0A2P2PTX2"/>
<dbReference type="EMBL" id="GGEC01077696">
    <property type="protein sequence ID" value="MBX58180.1"/>
    <property type="molecule type" value="Transcribed_RNA"/>
</dbReference>